<protein>
    <submittedName>
        <fullName evidence="3">Uncharacterized protein</fullName>
    </submittedName>
</protein>
<organism evidence="3 4">
    <name type="scientific">Agrocybe pediades</name>
    <dbReference type="NCBI Taxonomy" id="84607"/>
    <lineage>
        <taxon>Eukaryota</taxon>
        <taxon>Fungi</taxon>
        <taxon>Dikarya</taxon>
        <taxon>Basidiomycota</taxon>
        <taxon>Agaricomycotina</taxon>
        <taxon>Agaricomycetes</taxon>
        <taxon>Agaricomycetidae</taxon>
        <taxon>Agaricales</taxon>
        <taxon>Agaricineae</taxon>
        <taxon>Strophariaceae</taxon>
        <taxon>Agrocybe</taxon>
    </lineage>
</organism>
<comment type="caution">
    <text evidence="3">The sequence shown here is derived from an EMBL/GenBank/DDBJ whole genome shotgun (WGS) entry which is preliminary data.</text>
</comment>
<keyword evidence="4" id="KW-1185">Reference proteome</keyword>
<evidence type="ECO:0000313" key="4">
    <source>
        <dbReference type="Proteomes" id="UP000521872"/>
    </source>
</evidence>
<feature type="transmembrane region" description="Helical" evidence="2">
    <location>
        <begin position="235"/>
        <end position="254"/>
    </location>
</feature>
<keyword evidence="2" id="KW-1133">Transmembrane helix</keyword>
<feature type="transmembrane region" description="Helical" evidence="2">
    <location>
        <begin position="51"/>
        <end position="70"/>
    </location>
</feature>
<dbReference type="EMBL" id="JAACJL010000045">
    <property type="protein sequence ID" value="KAF4614209.1"/>
    <property type="molecule type" value="Genomic_DNA"/>
</dbReference>
<sequence length="351" mass="38488">MIALYILTAIVVSLDWKYTNLLFCYVITKHDTYFVAISGPLLSFTNPNQSVLLNITQFGGFILADGLLVWRCFHACGRSFRHAVLPIGFIIIEAGLVIWAAVYTCSTLMWDTNYVVPFIPKPNSPPIENSSKLTQDNVFADRIAGSALVSTALTSLVCTFMICRQISKYTSIHNSGTRSRYKRLLLTLVQSSGVYSATVCIKAILEFLDKVVPHFRISGTLEGQWELSQVVDLHSYSSVVVTVIVGLVPTLMVASVSWSRSGNDAEVISGTLSVPLDIDTSGPHFATQSRLTNSGDDINLPDEHESEDEYDDGDSQIMARKEGYYSGGVSNSEPSTRALQSKTGKTGEEMV</sequence>
<gene>
    <name evidence="3" type="ORF">D9613_008027</name>
</gene>
<feature type="transmembrane region" description="Helical" evidence="2">
    <location>
        <begin position="82"/>
        <end position="102"/>
    </location>
</feature>
<evidence type="ECO:0000256" key="2">
    <source>
        <dbReference type="SAM" id="Phobius"/>
    </source>
</evidence>
<accession>A0A8H4QNA2</accession>
<feature type="compositionally biased region" description="Acidic residues" evidence="1">
    <location>
        <begin position="304"/>
        <end position="314"/>
    </location>
</feature>
<feature type="compositionally biased region" description="Polar residues" evidence="1">
    <location>
        <begin position="328"/>
        <end position="344"/>
    </location>
</feature>
<feature type="compositionally biased region" description="Polar residues" evidence="1">
    <location>
        <begin position="286"/>
        <end position="296"/>
    </location>
</feature>
<reference evidence="3 4" key="1">
    <citation type="submission" date="2019-12" db="EMBL/GenBank/DDBJ databases">
        <authorList>
            <person name="Floudas D."/>
            <person name="Bentzer J."/>
            <person name="Ahren D."/>
            <person name="Johansson T."/>
            <person name="Persson P."/>
            <person name="Tunlid A."/>
        </authorList>
    </citation>
    <scope>NUCLEOTIDE SEQUENCE [LARGE SCALE GENOMIC DNA]</scope>
    <source>
        <strain evidence="3 4">CBS 102.39</strain>
    </source>
</reference>
<feature type="transmembrane region" description="Helical" evidence="2">
    <location>
        <begin position="184"/>
        <end position="205"/>
    </location>
</feature>
<dbReference type="AlphaFoldDB" id="A0A8H4QNA2"/>
<proteinExistence type="predicted"/>
<name>A0A8H4QNA2_9AGAR</name>
<feature type="transmembrane region" description="Helical" evidence="2">
    <location>
        <begin position="143"/>
        <end position="163"/>
    </location>
</feature>
<dbReference type="Proteomes" id="UP000521872">
    <property type="component" value="Unassembled WGS sequence"/>
</dbReference>
<keyword evidence="2" id="KW-0472">Membrane</keyword>
<evidence type="ECO:0000256" key="1">
    <source>
        <dbReference type="SAM" id="MobiDB-lite"/>
    </source>
</evidence>
<keyword evidence="2" id="KW-0812">Transmembrane</keyword>
<feature type="region of interest" description="Disordered" evidence="1">
    <location>
        <begin position="285"/>
        <end position="351"/>
    </location>
</feature>
<evidence type="ECO:0000313" key="3">
    <source>
        <dbReference type="EMBL" id="KAF4614209.1"/>
    </source>
</evidence>